<name>W0RFW2_9BACT</name>
<feature type="compositionally biased region" description="Basic and acidic residues" evidence="1">
    <location>
        <begin position="12"/>
        <end position="21"/>
    </location>
</feature>
<evidence type="ECO:0000313" key="3">
    <source>
        <dbReference type="Proteomes" id="UP000019151"/>
    </source>
</evidence>
<gene>
    <name evidence="2" type="ORF">J421_2467</name>
</gene>
<dbReference type="InterPro" id="IPR003447">
    <property type="entry name" value="FEMABX"/>
</dbReference>
<dbReference type="HOGENOM" id="CLU_446727_0_0_0"/>
<sequence>MTNGPQASVAHSEQRSRRTDPTARGTAAVPPVELLAVDDPRWSAFEGELDRAGVPLALSSRLAWSELLAARRAQLVAVRDADGAPSVGVAITASSSRALPGHEIWRVERLGLDVPIASLVRAIDAIALAARRQPRVLMVETTVVTPDEQRRRAIGAALAALGFRRRNVHERIYRRTITLGLTTGDTASLFAALPENTRRKIRLPTRRGLELREIDDPAYGTRLDALVRETMARTGGHASPMDWSAIIELCRGHPGRSRLIGMFVAGSRDPGDLLAFSWGCHHGEYAHYDAGGSTRRADVNAPLAYALLWDLVIWAKTNGARWFDFAGVTDGTPGSDPLAGISDFKRHFSQDERLVGEEWVLTPHRARARVAAAVSGAARRAREWRARAERRAAAVSAGADARGPRSGSARPVAAMVRRLARGIATRVASHGEFRVYAMPADHARSLPGGEELARDAEDHLGRYGPDEPWHPAPEEHARVVRARLSSGSHVYTAVVDDRLAHWSWLTAPARSLDTDLGLPPYPLPEGSAVLWDDNTIRAARGRGLHTQSIRRRARDAATMPGVDTVVIGVRANNVTSRHNIEKSGFRHVASLHVLRVLGARFTWMRRARTSP</sequence>
<feature type="compositionally biased region" description="Polar residues" evidence="1">
    <location>
        <begin position="1"/>
        <end position="11"/>
    </location>
</feature>
<proteinExistence type="predicted"/>
<dbReference type="Proteomes" id="UP000019151">
    <property type="component" value="Chromosome"/>
</dbReference>
<dbReference type="EMBL" id="CP007128">
    <property type="protein sequence ID" value="AHG90004.1"/>
    <property type="molecule type" value="Genomic_DNA"/>
</dbReference>
<dbReference type="PROSITE" id="PS51191">
    <property type="entry name" value="FEMABX"/>
    <property type="match status" value="1"/>
</dbReference>
<protein>
    <submittedName>
        <fullName evidence="2">Methicillin resistance protein</fullName>
    </submittedName>
</protein>
<dbReference type="SUPFAM" id="SSF55729">
    <property type="entry name" value="Acyl-CoA N-acyltransferases (Nat)"/>
    <property type="match status" value="2"/>
</dbReference>
<dbReference type="GO" id="GO:0044038">
    <property type="term" value="P:cell wall macromolecule biosynthetic process"/>
    <property type="evidence" value="ECO:0007669"/>
    <property type="project" value="InterPro"/>
</dbReference>
<organism evidence="2 3">
    <name type="scientific">Gemmatirosa kalamazoonensis</name>
    <dbReference type="NCBI Taxonomy" id="861299"/>
    <lineage>
        <taxon>Bacteria</taxon>
        <taxon>Pseudomonadati</taxon>
        <taxon>Gemmatimonadota</taxon>
        <taxon>Gemmatimonadia</taxon>
        <taxon>Gemmatimonadales</taxon>
        <taxon>Gemmatimonadaceae</taxon>
        <taxon>Gemmatirosa</taxon>
    </lineage>
</organism>
<dbReference type="eggNOG" id="COG2348">
    <property type="taxonomic scope" value="Bacteria"/>
</dbReference>
<dbReference type="InParanoid" id="W0RFW2"/>
<evidence type="ECO:0000256" key="1">
    <source>
        <dbReference type="SAM" id="MobiDB-lite"/>
    </source>
</evidence>
<dbReference type="GO" id="GO:0016755">
    <property type="term" value="F:aminoacyltransferase activity"/>
    <property type="evidence" value="ECO:0007669"/>
    <property type="project" value="InterPro"/>
</dbReference>
<dbReference type="STRING" id="861299.J421_2467"/>
<keyword evidence="3" id="KW-1185">Reference proteome</keyword>
<dbReference type="InterPro" id="IPR016181">
    <property type="entry name" value="Acyl_CoA_acyltransferase"/>
</dbReference>
<evidence type="ECO:0000313" key="2">
    <source>
        <dbReference type="EMBL" id="AHG90004.1"/>
    </source>
</evidence>
<feature type="region of interest" description="Disordered" evidence="1">
    <location>
        <begin position="1"/>
        <end position="29"/>
    </location>
</feature>
<dbReference type="Gene3D" id="3.40.630.30">
    <property type="match status" value="2"/>
</dbReference>
<dbReference type="AlphaFoldDB" id="W0RFW2"/>
<reference evidence="2 3" key="1">
    <citation type="journal article" date="2014" name="Genome Announc.">
        <title>Genome Sequence and Methylome of Soil Bacterium Gemmatirosa kalamazoonensis KBS708T, a Member of the Rarely Cultivated Gemmatimonadetes Phylum.</title>
        <authorList>
            <person name="Debruyn J.M."/>
            <person name="Radosevich M."/>
            <person name="Wommack K.E."/>
            <person name="Polson S.W."/>
            <person name="Hauser L.J."/>
            <person name="Fawaz M.N."/>
            <person name="Korlach J."/>
            <person name="Tsai Y.C."/>
        </authorList>
    </citation>
    <scope>NUCLEOTIDE SEQUENCE [LARGE SCALE GENOMIC DNA]</scope>
    <source>
        <strain evidence="2 3">KBS708</strain>
    </source>
</reference>
<accession>W0RFW2</accession>
<dbReference type="KEGG" id="gba:J421_2467"/>